<dbReference type="AlphaFoldDB" id="A0A059JAJ7"/>
<accession>A0A059JAJ7</accession>
<comment type="caution">
    <text evidence="1">The sequence shown here is derived from an EMBL/GenBank/DDBJ whole genome shotgun (WGS) entry which is preliminary data.</text>
</comment>
<organism evidence="1 2">
    <name type="scientific">Trichophyton interdigitale (strain MR816)</name>
    <dbReference type="NCBI Taxonomy" id="1215338"/>
    <lineage>
        <taxon>Eukaryota</taxon>
        <taxon>Fungi</taxon>
        <taxon>Dikarya</taxon>
        <taxon>Ascomycota</taxon>
        <taxon>Pezizomycotina</taxon>
        <taxon>Eurotiomycetes</taxon>
        <taxon>Eurotiomycetidae</taxon>
        <taxon>Onygenales</taxon>
        <taxon>Arthrodermataceae</taxon>
        <taxon>Trichophyton</taxon>
    </lineage>
</organism>
<gene>
    <name evidence="1" type="ORF">H109_03343</name>
</gene>
<dbReference type="Proteomes" id="UP000024533">
    <property type="component" value="Unassembled WGS sequence"/>
</dbReference>
<sequence length="188" mass="21319">MVSGLADGPYYLQSTLQTSNQLDDLRRIRMSPNRQQRMTARIPRSWQLGIVVVLDKSPIRHMDWWTIPAEALARSSTGRLLFSDLCMRSTLVEGRNRRLRSDPGQKFHIRHGILQRVPIQCFTHVGWQDLRLRWTEKWLIRGSEASLTTAKPTGTATPTKATDNRPLDPCLPLDGSVEGSQASDVAFI</sequence>
<reference evidence="1 2" key="1">
    <citation type="submission" date="2014-02" db="EMBL/GenBank/DDBJ databases">
        <title>The Genome Sequence of Trichophyton interdigitale MR816.</title>
        <authorList>
            <consortium name="The Broad Institute Genomics Platform"/>
            <person name="Cuomo C.A."/>
            <person name="White T.C."/>
            <person name="Graser Y."/>
            <person name="Martinez-Rossi N."/>
            <person name="Heitman J."/>
            <person name="Young S.K."/>
            <person name="Zeng Q."/>
            <person name="Gargeya S."/>
            <person name="Abouelleil A."/>
            <person name="Alvarado L."/>
            <person name="Chapman S.B."/>
            <person name="Gainer-Dewar J."/>
            <person name="Goldberg J."/>
            <person name="Griggs A."/>
            <person name="Gujja S."/>
            <person name="Hansen M."/>
            <person name="Howarth C."/>
            <person name="Imamovic A."/>
            <person name="Larimer J."/>
            <person name="Martinez D."/>
            <person name="Murphy C."/>
            <person name="Pearson M.D."/>
            <person name="Persinoti G."/>
            <person name="Poon T."/>
            <person name="Priest M."/>
            <person name="Roberts A.D."/>
            <person name="Saif S."/>
            <person name="Shea T.D."/>
            <person name="Sykes S.N."/>
            <person name="Wortman J."/>
            <person name="Nusbaum C."/>
            <person name="Birren B."/>
        </authorList>
    </citation>
    <scope>NUCLEOTIDE SEQUENCE [LARGE SCALE GENOMIC DNA]</scope>
    <source>
        <strain evidence="1 2">MR816</strain>
    </source>
</reference>
<protein>
    <submittedName>
        <fullName evidence="1">Uncharacterized protein</fullName>
    </submittedName>
</protein>
<evidence type="ECO:0000313" key="1">
    <source>
        <dbReference type="EMBL" id="KDB24814.1"/>
    </source>
</evidence>
<proteinExistence type="predicted"/>
<dbReference type="EMBL" id="AOKY01000240">
    <property type="protein sequence ID" value="KDB24814.1"/>
    <property type="molecule type" value="Genomic_DNA"/>
</dbReference>
<dbReference type="HOGENOM" id="CLU_1442036_0_0_1"/>
<evidence type="ECO:0000313" key="2">
    <source>
        <dbReference type="Proteomes" id="UP000024533"/>
    </source>
</evidence>
<keyword evidence="2" id="KW-1185">Reference proteome</keyword>
<name>A0A059JAJ7_TRIIM</name>